<name>A0A229UV86_9BACL</name>
<organism evidence="10 11">
    <name type="scientific">Paenibacillus rigui</name>
    <dbReference type="NCBI Taxonomy" id="554312"/>
    <lineage>
        <taxon>Bacteria</taxon>
        <taxon>Bacillati</taxon>
        <taxon>Bacillota</taxon>
        <taxon>Bacilli</taxon>
        <taxon>Bacillales</taxon>
        <taxon>Paenibacillaceae</taxon>
        <taxon>Paenibacillus</taxon>
    </lineage>
</organism>
<dbReference type="PANTHER" id="PTHR43840:SF15">
    <property type="entry name" value="MITOCHONDRIAL METAL TRANSPORTER 1-RELATED"/>
    <property type="match status" value="1"/>
</dbReference>
<dbReference type="InterPro" id="IPR027469">
    <property type="entry name" value="Cation_efflux_TMD_sf"/>
</dbReference>
<dbReference type="OrthoDB" id="9806522at2"/>
<dbReference type="Pfam" id="PF16916">
    <property type="entry name" value="ZT_dimer"/>
    <property type="match status" value="1"/>
</dbReference>
<sequence length="317" mass="35018">MTEERVQKAETGAWIGIIGNLGLAVLKGGVGYFSGSKALIADALHSASDAAGSFAVLARLRNARLSSDEDRAHGQTKSETLTTIFLSVLLLAIGCEIAIHSAKAIYHGVDAAPKATALLAIAISIVIKEVIFQYKYRLRKQLSSQQVLAYAWERRSDMYASIAAFFGVLGAILGNYSGYTYLYYLDPLAGVFIAVLVLRMGYRLVTQSIHNHMEHLLQEEDARALIQTVQTIKGVIAVDELRAREHGHYVLVDVKISVNPRISIQEGHEIARLAKQALMKRFHHVSDVHIHVNPYDPGYPYKNNVDSDTDHYPTLLH</sequence>
<evidence type="ECO:0000256" key="2">
    <source>
        <dbReference type="ARBA" id="ARBA00008114"/>
    </source>
</evidence>
<keyword evidence="4 7" id="KW-0812">Transmembrane</keyword>
<dbReference type="Pfam" id="PF01545">
    <property type="entry name" value="Cation_efflux"/>
    <property type="match status" value="1"/>
</dbReference>
<dbReference type="EMBL" id="NMQW01000012">
    <property type="protein sequence ID" value="OXM86819.1"/>
    <property type="molecule type" value="Genomic_DNA"/>
</dbReference>
<keyword evidence="5 7" id="KW-1133">Transmembrane helix</keyword>
<feature type="transmembrane region" description="Helical" evidence="7">
    <location>
        <begin position="81"/>
        <end position="99"/>
    </location>
</feature>
<dbReference type="InterPro" id="IPR027470">
    <property type="entry name" value="Cation_efflux_CTD"/>
</dbReference>
<dbReference type="InterPro" id="IPR050291">
    <property type="entry name" value="CDF_Transporter"/>
</dbReference>
<accession>A0A229UV86</accession>
<evidence type="ECO:0000256" key="3">
    <source>
        <dbReference type="ARBA" id="ARBA00022448"/>
    </source>
</evidence>
<protein>
    <submittedName>
        <fullName evidence="10">Cation-efflux pump</fullName>
    </submittedName>
</protein>
<evidence type="ECO:0000256" key="4">
    <source>
        <dbReference type="ARBA" id="ARBA00022692"/>
    </source>
</evidence>
<dbReference type="SUPFAM" id="SSF160240">
    <property type="entry name" value="Cation efflux protein cytoplasmic domain-like"/>
    <property type="match status" value="1"/>
</dbReference>
<feature type="domain" description="Cation efflux protein transmembrane" evidence="8">
    <location>
        <begin position="14"/>
        <end position="209"/>
    </location>
</feature>
<dbReference type="NCBIfam" id="TIGR01297">
    <property type="entry name" value="CDF"/>
    <property type="match status" value="1"/>
</dbReference>
<evidence type="ECO:0000256" key="6">
    <source>
        <dbReference type="ARBA" id="ARBA00023136"/>
    </source>
</evidence>
<reference evidence="10 11" key="1">
    <citation type="submission" date="2017-07" db="EMBL/GenBank/DDBJ databases">
        <title>Genome sequencing and assembly of Paenibacillus rigui.</title>
        <authorList>
            <person name="Mayilraj S."/>
        </authorList>
    </citation>
    <scope>NUCLEOTIDE SEQUENCE [LARGE SCALE GENOMIC DNA]</scope>
    <source>
        <strain evidence="10 11">JCM 16352</strain>
    </source>
</reference>
<keyword evidence="11" id="KW-1185">Reference proteome</keyword>
<dbReference type="RefSeq" id="WP_094014367.1">
    <property type="nucleotide sequence ID" value="NZ_NMQW01000012.1"/>
</dbReference>
<dbReference type="Gene3D" id="1.20.1510.10">
    <property type="entry name" value="Cation efflux protein transmembrane domain"/>
    <property type="match status" value="1"/>
</dbReference>
<evidence type="ECO:0000313" key="11">
    <source>
        <dbReference type="Proteomes" id="UP000215509"/>
    </source>
</evidence>
<dbReference type="InterPro" id="IPR058533">
    <property type="entry name" value="Cation_efflux_TM"/>
</dbReference>
<dbReference type="InterPro" id="IPR002524">
    <property type="entry name" value="Cation_efflux"/>
</dbReference>
<dbReference type="SUPFAM" id="SSF161111">
    <property type="entry name" value="Cation efflux protein transmembrane domain-like"/>
    <property type="match status" value="1"/>
</dbReference>
<dbReference type="Proteomes" id="UP000215509">
    <property type="component" value="Unassembled WGS sequence"/>
</dbReference>
<comment type="subcellular location">
    <subcellularLocation>
        <location evidence="1">Membrane</location>
        <topology evidence="1">Multi-pass membrane protein</topology>
    </subcellularLocation>
</comment>
<dbReference type="FunFam" id="1.20.1510.10:FF:000006">
    <property type="entry name" value="Divalent cation efflux transporter"/>
    <property type="match status" value="1"/>
</dbReference>
<evidence type="ECO:0000313" key="10">
    <source>
        <dbReference type="EMBL" id="OXM86819.1"/>
    </source>
</evidence>
<feature type="transmembrane region" description="Helical" evidence="7">
    <location>
        <begin position="111"/>
        <end position="131"/>
    </location>
</feature>
<feature type="transmembrane region" description="Helical" evidence="7">
    <location>
        <begin position="158"/>
        <end position="176"/>
    </location>
</feature>
<dbReference type="PANTHER" id="PTHR43840">
    <property type="entry name" value="MITOCHONDRIAL METAL TRANSPORTER 1-RELATED"/>
    <property type="match status" value="1"/>
</dbReference>
<evidence type="ECO:0000256" key="5">
    <source>
        <dbReference type="ARBA" id="ARBA00022989"/>
    </source>
</evidence>
<keyword evidence="3" id="KW-0813">Transport</keyword>
<evidence type="ECO:0000256" key="1">
    <source>
        <dbReference type="ARBA" id="ARBA00004141"/>
    </source>
</evidence>
<gene>
    <name evidence="10" type="ORF">CF651_08185</name>
</gene>
<evidence type="ECO:0000259" key="9">
    <source>
        <dbReference type="Pfam" id="PF16916"/>
    </source>
</evidence>
<proteinExistence type="inferred from homology"/>
<comment type="similarity">
    <text evidence="2">Belongs to the cation diffusion facilitator (CDF) transporter (TC 2.A.4) family.</text>
</comment>
<dbReference type="GO" id="GO:0016020">
    <property type="term" value="C:membrane"/>
    <property type="evidence" value="ECO:0007669"/>
    <property type="project" value="UniProtKB-SubCell"/>
</dbReference>
<evidence type="ECO:0000259" key="8">
    <source>
        <dbReference type="Pfam" id="PF01545"/>
    </source>
</evidence>
<keyword evidence="6 7" id="KW-0472">Membrane</keyword>
<dbReference type="GO" id="GO:0008324">
    <property type="term" value="F:monoatomic cation transmembrane transporter activity"/>
    <property type="evidence" value="ECO:0007669"/>
    <property type="project" value="InterPro"/>
</dbReference>
<feature type="transmembrane region" description="Helical" evidence="7">
    <location>
        <begin position="182"/>
        <end position="202"/>
    </location>
</feature>
<feature type="domain" description="Cation efflux protein cytoplasmic" evidence="9">
    <location>
        <begin position="218"/>
        <end position="295"/>
    </location>
</feature>
<evidence type="ECO:0000256" key="7">
    <source>
        <dbReference type="SAM" id="Phobius"/>
    </source>
</evidence>
<comment type="caution">
    <text evidence="10">The sequence shown here is derived from an EMBL/GenBank/DDBJ whole genome shotgun (WGS) entry which is preliminary data.</text>
</comment>
<feature type="transmembrane region" description="Helical" evidence="7">
    <location>
        <begin position="39"/>
        <end position="60"/>
    </location>
</feature>
<dbReference type="InterPro" id="IPR036837">
    <property type="entry name" value="Cation_efflux_CTD_sf"/>
</dbReference>
<dbReference type="Gene3D" id="3.30.70.1350">
    <property type="entry name" value="Cation efflux protein, cytoplasmic domain"/>
    <property type="match status" value="1"/>
</dbReference>
<feature type="transmembrane region" description="Helical" evidence="7">
    <location>
        <begin position="12"/>
        <end position="33"/>
    </location>
</feature>
<dbReference type="AlphaFoldDB" id="A0A229UV86"/>